<organism evidence="1 2">
    <name type="scientific">Smallanthus sonchifolius</name>
    <dbReference type="NCBI Taxonomy" id="185202"/>
    <lineage>
        <taxon>Eukaryota</taxon>
        <taxon>Viridiplantae</taxon>
        <taxon>Streptophyta</taxon>
        <taxon>Embryophyta</taxon>
        <taxon>Tracheophyta</taxon>
        <taxon>Spermatophyta</taxon>
        <taxon>Magnoliopsida</taxon>
        <taxon>eudicotyledons</taxon>
        <taxon>Gunneridae</taxon>
        <taxon>Pentapetalae</taxon>
        <taxon>asterids</taxon>
        <taxon>campanulids</taxon>
        <taxon>Asterales</taxon>
        <taxon>Asteraceae</taxon>
        <taxon>Asteroideae</taxon>
        <taxon>Heliantheae alliance</taxon>
        <taxon>Millerieae</taxon>
        <taxon>Smallanthus</taxon>
    </lineage>
</organism>
<comment type="caution">
    <text evidence="1">The sequence shown here is derived from an EMBL/GenBank/DDBJ whole genome shotgun (WGS) entry which is preliminary data.</text>
</comment>
<protein>
    <submittedName>
        <fullName evidence="1">Uncharacterized protein</fullName>
    </submittedName>
</protein>
<accession>A0ACB9HVX3</accession>
<reference evidence="2" key="1">
    <citation type="journal article" date="2022" name="Mol. Ecol. Resour.">
        <title>The genomes of chicory, endive, great burdock and yacon provide insights into Asteraceae palaeo-polyploidization history and plant inulin production.</title>
        <authorList>
            <person name="Fan W."/>
            <person name="Wang S."/>
            <person name="Wang H."/>
            <person name="Wang A."/>
            <person name="Jiang F."/>
            <person name="Liu H."/>
            <person name="Zhao H."/>
            <person name="Xu D."/>
            <person name="Zhang Y."/>
        </authorList>
    </citation>
    <scope>NUCLEOTIDE SEQUENCE [LARGE SCALE GENOMIC DNA]</scope>
    <source>
        <strain evidence="2">cv. Yunnan</strain>
    </source>
</reference>
<evidence type="ECO:0000313" key="2">
    <source>
        <dbReference type="Proteomes" id="UP001056120"/>
    </source>
</evidence>
<gene>
    <name evidence="1" type="ORF">L1987_34739</name>
</gene>
<dbReference type="Proteomes" id="UP001056120">
    <property type="component" value="Linkage Group LG11"/>
</dbReference>
<proteinExistence type="predicted"/>
<keyword evidence="2" id="KW-1185">Reference proteome</keyword>
<reference evidence="1 2" key="2">
    <citation type="journal article" date="2022" name="Mol. Ecol. Resour.">
        <title>The genomes of chicory, endive, great burdock and yacon provide insights into Asteraceae paleo-polyploidization history and plant inulin production.</title>
        <authorList>
            <person name="Fan W."/>
            <person name="Wang S."/>
            <person name="Wang H."/>
            <person name="Wang A."/>
            <person name="Jiang F."/>
            <person name="Liu H."/>
            <person name="Zhao H."/>
            <person name="Xu D."/>
            <person name="Zhang Y."/>
        </authorList>
    </citation>
    <scope>NUCLEOTIDE SEQUENCE [LARGE SCALE GENOMIC DNA]</scope>
    <source>
        <strain evidence="2">cv. Yunnan</strain>
        <tissue evidence="1">Leaves</tissue>
    </source>
</reference>
<name>A0ACB9HVX3_9ASTR</name>
<sequence length="577" mass="65233">MGNKCPGPPRKTRSRRSTKRTRKNRNADGSHVPPEDLTVLQKKTGNMKELYTLGRELGHGQSGTTFLCVEKSTGNQYACKTIPKRRLTMEEDIEHVRTEIQIMHHMASHPNVISIVGAYEDAVSVHVIMELCAGGELFDRIIERGHYTEKKASDLSRVIVGVVEACHSLGVMHRDLKPEKFLFVNEEEDSPLKTIHFGLSVFFKPGEMLYDTVGSAYYIAPEVLRKQYDKECDVWSAGVIIYILLCGVPPFWDEKEEGVYEQVLKGELDLESEPWPSISESAKDLIRGMLVRDVTKRMTAHEVLNHPWIQADSVAPDKPLDSAVVSRLKQFAAMNKIKKMAVEVIAMSLSGEEIAGLREMFKTMDTDGSNQITLEELKEGLERAGVNLKDSEMTRLMEAADIDSNGAIDYGEFIAAMLDSNKVQKENNLFAAFSYFDKDGSGYITAEELLQACETFGLGDIPLNEVMNEIDKDHDGRIDYSEFVDMMEEIDYGKNIKPEIRHKKAPNNWDPILSYLKEDAIIQVSIHSLSLPNPLFQFSWKPFELQVSHIAFDELRKKKLGFAFKSVSPFLIQKKVK</sequence>
<dbReference type="EMBL" id="CM042028">
    <property type="protein sequence ID" value="KAI3799441.1"/>
    <property type="molecule type" value="Genomic_DNA"/>
</dbReference>
<evidence type="ECO:0000313" key="1">
    <source>
        <dbReference type="EMBL" id="KAI3799441.1"/>
    </source>
</evidence>